<feature type="region of interest" description="Disordered" evidence="2">
    <location>
        <begin position="743"/>
        <end position="799"/>
    </location>
</feature>
<dbReference type="Proteomes" id="UP000747399">
    <property type="component" value="Unassembled WGS sequence"/>
</dbReference>
<feature type="compositionally biased region" description="Pro residues" evidence="2">
    <location>
        <begin position="1910"/>
        <end position="1920"/>
    </location>
</feature>
<comment type="caution">
    <text evidence="3">The sequence shown here is derived from an EMBL/GenBank/DDBJ whole genome shotgun (WGS) entry which is preliminary data.</text>
</comment>
<keyword evidence="1" id="KW-0175">Coiled coil</keyword>
<feature type="region of interest" description="Disordered" evidence="2">
    <location>
        <begin position="2341"/>
        <end position="2371"/>
    </location>
</feature>
<gene>
    <name evidence="3" type="ORF">Vafri_6563</name>
</gene>
<dbReference type="EMBL" id="BNCO01000009">
    <property type="protein sequence ID" value="GIL50439.1"/>
    <property type="molecule type" value="Genomic_DNA"/>
</dbReference>
<evidence type="ECO:0000256" key="1">
    <source>
        <dbReference type="SAM" id="Coils"/>
    </source>
</evidence>
<feature type="compositionally biased region" description="Low complexity" evidence="2">
    <location>
        <begin position="2235"/>
        <end position="2254"/>
    </location>
</feature>
<feature type="compositionally biased region" description="Low complexity" evidence="2">
    <location>
        <begin position="2347"/>
        <end position="2362"/>
    </location>
</feature>
<protein>
    <submittedName>
        <fullName evidence="3">Uncharacterized protein</fullName>
    </submittedName>
</protein>
<feature type="region of interest" description="Disordered" evidence="2">
    <location>
        <begin position="1713"/>
        <end position="1772"/>
    </location>
</feature>
<feature type="region of interest" description="Disordered" evidence="2">
    <location>
        <begin position="946"/>
        <end position="973"/>
    </location>
</feature>
<feature type="compositionally biased region" description="Low complexity" evidence="2">
    <location>
        <begin position="1257"/>
        <end position="1271"/>
    </location>
</feature>
<feature type="region of interest" description="Disordered" evidence="2">
    <location>
        <begin position="1087"/>
        <end position="1124"/>
    </location>
</feature>
<feature type="compositionally biased region" description="Basic and acidic residues" evidence="2">
    <location>
        <begin position="2020"/>
        <end position="2032"/>
    </location>
</feature>
<sequence length="2371" mass="237307">MPGFNQVSLARHAHGLLVALQQVQARAAPGARPVPPLLHEHIGVIVAALQRLHDQFSQLIGGDPLVVARGDGGIRPDDIMHLVRWWQDGRLTHLIHKIFLMAVRDVATVCAKAPGGPSAVNPSRAPSGTLSQASIHKAGIAVSELEKAQKSHAAFEQFLSTPKAAQCSASLVVLQGVLQLVLDAMQLLRCRPPASLDPPPPLPPAPPPPPSEQDSEQGDGGGGDAIACITPEATGATNDASIHHGEGPPARQGQPSDSEPQRGSAQPPPPAAPAIESSIGSARSRGDAGRHQAAVTVASSPSTTDGAAEGGASPQATKLPPVKSAATGIASTPAAAAASAPSPPPRASSPQPLRPEDERYLRLCVRHRHAQRLHQAWSGLQDAVLDLLCNSPLLANLTEMLRYSASLLALPGVGGGGAPRTLALWRQVWSVVPLAAALAHSITAAAAVSLLPPVTSTSSAAAATLPLHQAPPGTLMDSASAAIVLAELAESSMMPACCDLVLAVSRSALQQNAVTRQNVALAAQQLLAASLRLSAVAEAGNVFKPTPSPSPAVAGVETSTSTSALADASAAALERTASPIPDLLTDVQGPPVPLAESGEKPAAERVSNSGTDAVRTPSEDGAAGGGVDDAASSGQGAAARERANGSRSTDGDGSGGGVQVRASGTGSRTSGDAVRVSGDAVRVSGDAVRVSGEGEAAGGASDRGKSTSAPQAVIITSESAGDDKSAATEDAVDTNAVAAKVLNGEGDGATTASAAAETQEDGRTEKDAAGVTAATADDDGRESQIGDALQKGVPRDGSAVRTTDASAVGEVAANGGCEEQLNTSEAEVDICTSEAVRRTSDDKNATGVAAAETTEAEANAAAVSPPAPPPLPPLPAGAAAALAVLSSPAVQYFLCERQASAVVQAYSELAATALPPPTAASKTSLTAAASASESLSTTWIVEPMLVRAPSPPPSSGGAPAATNGSGGGGGGAASGGVSVSGVLDAARSCGLDLLPVPALPWSVTVEAALAARPDMRAVQQAMAKAASFGGGAASGGVPVAVDASVGPLGHNLRMDSAGAVSSLSGGPSSIVATAAAVAGGPLAVQLGRRRKDGPLASKSSRGSGGGGMVTGPTAGPKLPPLRMPMRQLDSDARRQEAQKVQRQHEALEREAQLVALVKATAAMWQGLIATAANAGPADNTTDGAENGMQGDGYVYGAAGRPATPSGHVPSASRALLQLVSAAAVCRAASTAATAAAAAAAASQSDGGYLYPPGTAGRNGSPPRTRSGRSGRTAGGHAGDIGVGGDPDTPEEDLAELLATLVRNLMVAHQLCSEPERTTLHEQLAALLAAALAASQGMLSRTGNPDVSTPLVAVSEACLAWMAEAERQRSLELVASERETEAAELAVAEAEAAQLERALARPDEEFTDEEYDAWQRAGGGDAEADSVRGLSRAAAAVARAAAVRLTAAARDASRLRMSVGICEASVRFLVAHHQGIVATLLRAGLLRPGLRLREEHRRHAGLLEQTLDKLTLLAACCASAVADAHAPRALHAAAATAASPHHSPVALAAASHAMVATAISATYAPVLHAVHSALLSVRKCLAVCSQQLAAGGGAAVGLEPVAAVCAVLCAFPGRLVAQLLPAHELAVLRHGRCSDEADALTSPAEHGNANAAAAASAEISGLTASEASAGDVKDVASDPSYGSGLPAAVRPQYAFGLEPIIEVSELSSVMSSYPSQVQQQLKRKGDVSEDPDSPADGGGRTMRLPADDSEQNPYDTDEFEKESTGAPSAAGAAAAAASRRASCASIPIDPEQAARAAATVAAAVPYIARAIASSALHTIVPAAWRVFTSLFMQLATNELHSLEQRRQQQQQQQQQLPPTGLSWADKSSFSETTDTATECSNYSFSSSRGSRRRGGGGADGVMTPPLAAAAHPPPLPPPVPPAAGSALSAEQLAALSSATTGLWDLLHVILAVHRGAGAPWPAEVFGLPAERKEELLRVLQEVQRPRAPDPGELTSSPSPPPPPPPPPPEQQPQVLEGLIEGDVKRSADGRADDDGSAAVAVPDSSVTAVSRMSVQGSYDDGAGRSSSSTGTELLSGTQNGGGGAASATSRPSGGSSSGTNVNVSQGGTTTPVSDGAPGLTQDSAVAAAAAGAAAGAAAAAAAAAEGGERGAISPGSSSGSGIGGEVVSEQVAAEDAVAAASARVTESSTVDVRNSANGTAQSPPAPPSVSEHQEDSTLQQQQLGRQPEHDQLLTSHQQGDGHMGDQQPAAAAATTGTSQSLADKVPAWHEAAMLLEQVFSLSEAWKELQLAESALEDSPLGHPPRRLLGDVPVPAPASNEPSLKMGEPSAAALLASFLRGGGSGASGPAGAAAVKAGRGRPSSGDGGGYIAE</sequence>
<feature type="compositionally biased region" description="Acidic residues" evidence="2">
    <location>
        <begin position="1746"/>
        <end position="1759"/>
    </location>
</feature>
<feature type="region of interest" description="Disordered" evidence="2">
    <location>
        <begin position="192"/>
        <end position="355"/>
    </location>
</feature>
<reference evidence="3" key="1">
    <citation type="journal article" date="2021" name="Proc. Natl. Acad. Sci. U.S.A.">
        <title>Three genomes in the algal genus Volvox reveal the fate of a haploid sex-determining region after a transition to homothallism.</title>
        <authorList>
            <person name="Yamamoto K."/>
            <person name="Hamaji T."/>
            <person name="Kawai-Toyooka H."/>
            <person name="Matsuzaki R."/>
            <person name="Takahashi F."/>
            <person name="Nishimura Y."/>
            <person name="Kawachi M."/>
            <person name="Noguchi H."/>
            <person name="Minakuchi Y."/>
            <person name="Umen J.G."/>
            <person name="Toyoda A."/>
            <person name="Nozaki H."/>
        </authorList>
    </citation>
    <scope>NUCLEOTIDE SEQUENCE</scope>
    <source>
        <strain evidence="3">NIES-3780</strain>
    </source>
</reference>
<evidence type="ECO:0000256" key="2">
    <source>
        <dbReference type="SAM" id="MobiDB-lite"/>
    </source>
</evidence>
<feature type="compositionally biased region" description="Polar residues" evidence="2">
    <location>
        <begin position="2190"/>
        <end position="2201"/>
    </location>
</feature>
<feature type="compositionally biased region" description="Low complexity" evidence="2">
    <location>
        <begin position="324"/>
        <end position="340"/>
    </location>
</feature>
<feature type="compositionally biased region" description="Low complexity" evidence="2">
    <location>
        <begin position="748"/>
        <end position="757"/>
    </location>
</feature>
<feature type="compositionally biased region" description="Polar residues" evidence="2">
    <location>
        <begin position="1864"/>
        <end position="1883"/>
    </location>
</feature>
<name>A0A8J4AYS2_9CHLO</name>
<accession>A0A8J4AYS2</accession>
<feature type="region of interest" description="Disordered" evidence="2">
    <location>
        <begin position="577"/>
        <end position="729"/>
    </location>
</feature>
<feature type="compositionally biased region" description="Gly residues" evidence="2">
    <location>
        <begin position="964"/>
        <end position="973"/>
    </location>
</feature>
<organism evidence="3 4">
    <name type="scientific">Volvox africanus</name>
    <dbReference type="NCBI Taxonomy" id="51714"/>
    <lineage>
        <taxon>Eukaryota</taxon>
        <taxon>Viridiplantae</taxon>
        <taxon>Chlorophyta</taxon>
        <taxon>core chlorophytes</taxon>
        <taxon>Chlorophyceae</taxon>
        <taxon>CS clade</taxon>
        <taxon>Chlamydomonadales</taxon>
        <taxon>Volvocaceae</taxon>
        <taxon>Volvox</taxon>
    </lineage>
</organism>
<proteinExistence type="predicted"/>
<feature type="compositionally biased region" description="Low complexity" evidence="2">
    <location>
        <begin position="2064"/>
        <end position="2076"/>
    </location>
</feature>
<dbReference type="PANTHER" id="PTHR24216">
    <property type="entry name" value="PAXILLIN-RELATED"/>
    <property type="match status" value="1"/>
</dbReference>
<feature type="compositionally biased region" description="Polar residues" evidence="2">
    <location>
        <begin position="706"/>
        <end position="719"/>
    </location>
</feature>
<dbReference type="PANTHER" id="PTHR24216:SF65">
    <property type="entry name" value="PAXILLIN-LIKE PROTEIN 1"/>
    <property type="match status" value="1"/>
</dbReference>
<feature type="compositionally biased region" description="Low complexity" evidence="2">
    <location>
        <begin position="2164"/>
        <end position="2189"/>
    </location>
</feature>
<feature type="compositionally biased region" description="Low complexity" evidence="2">
    <location>
        <begin position="628"/>
        <end position="638"/>
    </location>
</feature>
<feature type="compositionally biased region" description="Low complexity" evidence="2">
    <location>
        <begin position="687"/>
        <end position="700"/>
    </location>
</feature>
<feature type="region of interest" description="Disordered" evidence="2">
    <location>
        <begin position="1244"/>
        <end position="1288"/>
    </location>
</feature>
<feature type="compositionally biased region" description="Pro residues" evidence="2">
    <location>
        <begin position="195"/>
        <end position="211"/>
    </location>
</feature>
<feature type="region of interest" description="Disordered" evidence="2">
    <location>
        <begin position="2295"/>
        <end position="2323"/>
    </location>
</feature>
<feature type="compositionally biased region" description="Low complexity" evidence="2">
    <location>
        <begin position="273"/>
        <end position="282"/>
    </location>
</feature>
<feature type="coiled-coil region" evidence="1">
    <location>
        <begin position="1372"/>
        <end position="1404"/>
    </location>
</feature>
<feature type="compositionally biased region" description="Low complexity" evidence="2">
    <location>
        <begin position="2084"/>
        <end position="2106"/>
    </location>
</feature>
<feature type="region of interest" description="Disordered" evidence="2">
    <location>
        <begin position="1983"/>
        <end position="2260"/>
    </location>
</feature>
<keyword evidence="4" id="KW-1185">Reference proteome</keyword>
<feature type="compositionally biased region" description="Gly residues" evidence="2">
    <location>
        <begin position="1272"/>
        <end position="1284"/>
    </location>
</feature>
<feature type="region of interest" description="Disordered" evidence="2">
    <location>
        <begin position="1842"/>
        <end position="1923"/>
    </location>
</feature>
<evidence type="ECO:0000313" key="3">
    <source>
        <dbReference type="EMBL" id="GIL50439.1"/>
    </source>
</evidence>
<feature type="compositionally biased region" description="Pro residues" evidence="2">
    <location>
        <begin position="1996"/>
        <end position="2009"/>
    </location>
</feature>
<feature type="compositionally biased region" description="Low complexity" evidence="2">
    <location>
        <begin position="2123"/>
        <end position="2156"/>
    </location>
</feature>
<evidence type="ECO:0000313" key="4">
    <source>
        <dbReference type="Proteomes" id="UP000747399"/>
    </source>
</evidence>
<feature type="non-terminal residue" evidence="3">
    <location>
        <position position="2371"/>
    </location>
</feature>
<feature type="compositionally biased region" description="Low complexity" evidence="2">
    <location>
        <begin position="2035"/>
        <end position="2049"/>
    </location>
</feature>